<accession>N8QYW6</accession>
<dbReference type="AlphaFoldDB" id="N9LRD0"/>
<comment type="caution">
    <text evidence="2">The sequence shown here is derived from an EMBL/GenBank/DDBJ whole genome shotgun (WGS) entry which is preliminary data.</text>
</comment>
<reference evidence="1 3" key="3">
    <citation type="journal article" date="2016" name="Int. J. Syst. Evol. Microbiol.">
        <title>Taxonomy of haemolytic and/or proteolytic strains of the genus Acinetobacter with the proposal of Acinetobacter courvalinii sp. nov. (genomic species 14 sensu Bouvet &amp; Jeanjean), Acinetobacter dispersus sp. nov. (genomic species 17), Acinetobacter modestus sp. nov., Acinetobacter proteolyticus sp. nov. and Acinetobacter vivianii sp. nov.</title>
        <authorList>
            <person name="Nemec A."/>
            <person name="Radolfova-Krizova L."/>
            <person name="Maixnerova M."/>
            <person name="Vrestiakova E."/>
            <person name="Jezek P."/>
            <person name="Sedo O."/>
        </authorList>
    </citation>
    <scope>NUCLEOTIDE SEQUENCE [LARGE SCALE GENOMIC DNA]</scope>
    <source>
        <strain evidence="1 3">NIPH 236</strain>
    </source>
</reference>
<dbReference type="HOGENOM" id="CLU_024041_0_0_6"/>
<evidence type="ECO:0000313" key="3">
    <source>
        <dbReference type="Proteomes" id="UP000013190"/>
    </source>
</evidence>
<evidence type="ECO:0000313" key="4">
    <source>
        <dbReference type="Proteomes" id="UP000013248"/>
    </source>
</evidence>
<dbReference type="EMBL" id="APRP01000031">
    <property type="protein sequence ID" value="ENW98857.1"/>
    <property type="molecule type" value="Genomic_DNA"/>
</dbReference>
<dbReference type="Proteomes" id="UP000013248">
    <property type="component" value="Unassembled WGS sequence"/>
</dbReference>
<dbReference type="eggNOG" id="ENOG5031QIV">
    <property type="taxonomic scope" value="Bacteria"/>
</dbReference>
<dbReference type="PATRIC" id="fig|1217705.3.peg.2856"/>
<organism evidence="2 4">
    <name type="scientific">Acinetobacter modestus</name>
    <dbReference type="NCBI Taxonomy" id="1776740"/>
    <lineage>
        <taxon>Bacteria</taxon>
        <taxon>Pseudomonadati</taxon>
        <taxon>Pseudomonadota</taxon>
        <taxon>Gammaproteobacteria</taxon>
        <taxon>Moraxellales</taxon>
        <taxon>Moraxellaceae</taxon>
        <taxon>Acinetobacter</taxon>
    </lineage>
</organism>
<reference evidence="3" key="2">
    <citation type="submission" date="2013-02" db="EMBL/GenBank/DDBJ databases">
        <title>The Genome Sequence of Acinetobacter sp. NIPH 236.</title>
        <authorList>
            <consortium name="The Broad Institute Genome Sequencing Platform"/>
            <consortium name="The Broad Institute Genome Sequencing Center for Infectious Disease"/>
            <person name="Cerqueira G."/>
            <person name="Feldgarden M."/>
            <person name="Courvalin P."/>
            <person name="Perichon B."/>
            <person name="Grillot-Courvalin C."/>
            <person name="Clermont D."/>
            <person name="Rocha E."/>
            <person name="Yoon E.-J."/>
            <person name="Nemec A."/>
            <person name="Walker B."/>
            <person name="Young S.K."/>
            <person name="Zeng Q."/>
            <person name="Gargeya S."/>
            <person name="Fitzgerald M."/>
            <person name="Haas B."/>
            <person name="Abouelleil A."/>
            <person name="Alvarado L."/>
            <person name="Arachchi H.M."/>
            <person name="Berlin A.M."/>
            <person name="Chapman S.B."/>
            <person name="Dewar J."/>
            <person name="Goldberg J."/>
            <person name="Griggs A."/>
            <person name="Gujja S."/>
            <person name="Hansen M."/>
            <person name="Howarth C."/>
            <person name="Imamovic A."/>
            <person name="Larimer J."/>
            <person name="McCowan C."/>
            <person name="Murphy C."/>
            <person name="Neiman D."/>
            <person name="Pearson M."/>
            <person name="Priest M."/>
            <person name="Roberts A."/>
            <person name="Saif S."/>
            <person name="Shea T."/>
            <person name="Sisk P."/>
            <person name="Sykes S."/>
            <person name="Wortman J."/>
            <person name="Nusbaum C."/>
            <person name="Birren B."/>
        </authorList>
    </citation>
    <scope>NUCLEOTIDE SEQUENCE [LARGE SCALE GENOMIC DNA]</scope>
    <source>
        <strain evidence="3">NIPH 236</strain>
    </source>
</reference>
<dbReference type="Proteomes" id="UP000013190">
    <property type="component" value="Unassembled WGS sequence"/>
</dbReference>
<dbReference type="GeneID" id="92833897"/>
<dbReference type="EMBL" id="APOJ01000015">
    <property type="protein sequence ID" value="ENU28353.1"/>
    <property type="molecule type" value="Genomic_DNA"/>
</dbReference>
<proteinExistence type="predicted"/>
<keyword evidence="3" id="KW-1185">Reference proteome</keyword>
<reference evidence="2 4" key="1">
    <citation type="submission" date="2013-02" db="EMBL/GenBank/DDBJ databases">
        <title>The Genome Sequence of Acinetobacter sp. ANC 3862.</title>
        <authorList>
            <consortium name="The Broad Institute Genome Sequencing Platform"/>
            <consortium name="The Broad Institute Genome Sequencing Center for Infectious Disease"/>
            <person name="Cerqueira G."/>
            <person name="Feldgarden M."/>
            <person name="Courvalin P."/>
            <person name="Perichon B."/>
            <person name="Grillot-Courvalin C."/>
            <person name="Clermont D."/>
            <person name="Rocha E."/>
            <person name="Yoon E.-J."/>
            <person name="Nemec A."/>
            <person name="Walker B."/>
            <person name="Young S.K."/>
            <person name="Zeng Q."/>
            <person name="Gargeya S."/>
            <person name="Fitzgerald M."/>
            <person name="Haas B."/>
            <person name="Abouelleil A."/>
            <person name="Alvarado L."/>
            <person name="Arachchi H.M."/>
            <person name="Berlin A.M."/>
            <person name="Chapman S.B."/>
            <person name="Dewar J."/>
            <person name="Goldberg J."/>
            <person name="Griggs A."/>
            <person name="Gujja S."/>
            <person name="Hansen M."/>
            <person name="Howarth C."/>
            <person name="Imamovic A."/>
            <person name="Larimer J."/>
            <person name="McCowan C."/>
            <person name="Murphy C."/>
            <person name="Neiman D."/>
            <person name="Pearson M."/>
            <person name="Priest M."/>
            <person name="Roberts A."/>
            <person name="Saif S."/>
            <person name="Shea T."/>
            <person name="Sisk P."/>
            <person name="Sykes S."/>
            <person name="Wortman J."/>
            <person name="Nusbaum C."/>
            <person name="Birren B."/>
        </authorList>
    </citation>
    <scope>NUCLEOTIDE SEQUENCE [LARGE SCALE GENOMIC DNA]</scope>
    <source>
        <strain evidence="2 4">ANC 3862</strain>
    </source>
</reference>
<evidence type="ECO:0000313" key="2">
    <source>
        <dbReference type="EMBL" id="ENW98857.1"/>
    </source>
</evidence>
<protein>
    <submittedName>
        <fullName evidence="2">Uncharacterized protein</fullName>
    </submittedName>
</protein>
<sequence length="480" mass="55513">MDVLEKALLVDELKHLIVGLNNDKNSLFEIAKSKQRIKDICASCDDPLFQEQLTPFKEFIQQEEFSAEELESFGYALTYRGTFKFMGRVEHALFASGDMGWAALRQSQHWQIWVIRPALSFIKSPWFTSTRQALEWIQTSTSDYIKTDDELKSLIPVLEPIHQTSTELSLDLNQTIHKDRLSAMREETANFEAQLEAIIQERIQSVPNTPAPSMPTVAKPKPSFRQNVRPVANLNKAKPVALKDFNLDGLVCRLERIDPKTFPSLYRVELHDEIDQNIKIDWLYLKAENDVQPVWETAQIFVAEQLYAQGQFSHYVVLIGTHSVEYAATILQAYTDQRHTQTSSIHQTDWVIFKQHYHQHETLFNECIMNGSQVWQRNERSYPYIPAAFINTQKFIPFEETTATFLTPVILLKERQKIRVLHGAERVKLSSEDQAYPYLLLDRADGYTWQLIRQVISRLPQPISVHDLYQALENADVSAT</sequence>
<name>N9LRD0_9GAMM</name>
<evidence type="ECO:0000313" key="1">
    <source>
        <dbReference type="EMBL" id="ENU28353.1"/>
    </source>
</evidence>
<accession>N9LRD0</accession>
<dbReference type="STRING" id="1217705.F900_02945"/>
<gene>
    <name evidence="2" type="ORF">F900_02945</name>
    <name evidence="1" type="ORF">F992_00466</name>
</gene>
<dbReference type="RefSeq" id="WP_004659322.1">
    <property type="nucleotide sequence ID" value="NZ_BMDV01000005.1"/>
</dbReference>